<gene>
    <name evidence="1" type="ORF">SBF1_6970002</name>
</gene>
<accession>A0A2U3LPG2</accession>
<dbReference type="EMBL" id="OMOF01000664">
    <property type="protein sequence ID" value="SPF53709.1"/>
    <property type="molecule type" value="Genomic_DNA"/>
</dbReference>
<dbReference type="AlphaFoldDB" id="A0A2U3LPG2"/>
<dbReference type="Proteomes" id="UP000238916">
    <property type="component" value="Unassembled WGS sequence"/>
</dbReference>
<evidence type="ECO:0000313" key="1">
    <source>
        <dbReference type="EMBL" id="SPF53709.1"/>
    </source>
</evidence>
<evidence type="ECO:0000313" key="2">
    <source>
        <dbReference type="Proteomes" id="UP000238916"/>
    </source>
</evidence>
<protein>
    <submittedName>
        <fullName evidence="1">Uncharacterized protein</fullName>
    </submittedName>
</protein>
<proteinExistence type="predicted"/>
<sequence>MLSKLFARKKMTNEEERNDLEDRVCSMLHDQKMINIIPIITNVMYGTLVQLENTEKVWSEIKDIIDRGIQKHKEKKDGIS</sequence>
<reference evidence="2" key="1">
    <citation type="submission" date="2018-02" db="EMBL/GenBank/DDBJ databases">
        <authorList>
            <person name="Hausmann B."/>
        </authorList>
    </citation>
    <scope>NUCLEOTIDE SEQUENCE [LARGE SCALE GENOMIC DNA]</scope>
    <source>
        <strain evidence="2">Peat soil MAG SbF1</strain>
    </source>
</reference>
<organism evidence="1 2">
    <name type="scientific">Candidatus Desulfosporosinus infrequens</name>
    <dbReference type="NCBI Taxonomy" id="2043169"/>
    <lineage>
        <taxon>Bacteria</taxon>
        <taxon>Bacillati</taxon>
        <taxon>Bacillota</taxon>
        <taxon>Clostridia</taxon>
        <taxon>Eubacteriales</taxon>
        <taxon>Desulfitobacteriaceae</taxon>
        <taxon>Desulfosporosinus</taxon>
    </lineage>
</organism>
<name>A0A2U3LPG2_9FIRM</name>